<feature type="chain" id="PRO_5035206402" description="Secreted protein" evidence="2">
    <location>
        <begin position="30"/>
        <end position="116"/>
    </location>
</feature>
<evidence type="ECO:0000313" key="4">
    <source>
        <dbReference type="Proteomes" id="UP000729402"/>
    </source>
</evidence>
<feature type="signal peptide" evidence="2">
    <location>
        <begin position="1"/>
        <end position="29"/>
    </location>
</feature>
<comment type="caution">
    <text evidence="3">The sequence shown here is derived from an EMBL/GenBank/DDBJ whole genome shotgun (WGS) entry which is preliminary data.</text>
</comment>
<evidence type="ECO:0000256" key="1">
    <source>
        <dbReference type="SAM" id="MobiDB-lite"/>
    </source>
</evidence>
<keyword evidence="2" id="KW-0732">Signal</keyword>
<gene>
    <name evidence="3" type="ORF">GUJ93_ZPchr0004g40209</name>
</gene>
<reference evidence="3" key="1">
    <citation type="journal article" date="2021" name="bioRxiv">
        <title>Whole Genome Assembly and Annotation of Northern Wild Rice, Zizania palustris L., Supports a Whole Genome Duplication in the Zizania Genus.</title>
        <authorList>
            <person name="Haas M."/>
            <person name="Kono T."/>
            <person name="Macchietto M."/>
            <person name="Millas R."/>
            <person name="McGilp L."/>
            <person name="Shao M."/>
            <person name="Duquette J."/>
            <person name="Hirsch C.N."/>
            <person name="Kimball J."/>
        </authorList>
    </citation>
    <scope>NUCLEOTIDE SEQUENCE</scope>
    <source>
        <tissue evidence="3">Fresh leaf tissue</tissue>
    </source>
</reference>
<evidence type="ECO:0000313" key="3">
    <source>
        <dbReference type="EMBL" id="KAG8066442.1"/>
    </source>
</evidence>
<dbReference type="Proteomes" id="UP000729402">
    <property type="component" value="Unassembled WGS sequence"/>
</dbReference>
<keyword evidence="4" id="KW-1185">Reference proteome</keyword>
<evidence type="ECO:0008006" key="5">
    <source>
        <dbReference type="Google" id="ProtNLM"/>
    </source>
</evidence>
<reference evidence="3" key="2">
    <citation type="submission" date="2021-02" db="EMBL/GenBank/DDBJ databases">
        <authorList>
            <person name="Kimball J.A."/>
            <person name="Haas M.W."/>
            <person name="Macchietto M."/>
            <person name="Kono T."/>
            <person name="Duquette J."/>
            <person name="Shao M."/>
        </authorList>
    </citation>
    <scope>NUCLEOTIDE SEQUENCE</scope>
    <source>
        <tissue evidence="3">Fresh leaf tissue</tissue>
    </source>
</reference>
<dbReference type="AlphaFoldDB" id="A0A8J5SL44"/>
<feature type="region of interest" description="Disordered" evidence="1">
    <location>
        <begin position="64"/>
        <end position="86"/>
    </location>
</feature>
<evidence type="ECO:0000256" key="2">
    <source>
        <dbReference type="SAM" id="SignalP"/>
    </source>
</evidence>
<proteinExistence type="predicted"/>
<organism evidence="3 4">
    <name type="scientific">Zizania palustris</name>
    <name type="common">Northern wild rice</name>
    <dbReference type="NCBI Taxonomy" id="103762"/>
    <lineage>
        <taxon>Eukaryota</taxon>
        <taxon>Viridiplantae</taxon>
        <taxon>Streptophyta</taxon>
        <taxon>Embryophyta</taxon>
        <taxon>Tracheophyta</taxon>
        <taxon>Spermatophyta</taxon>
        <taxon>Magnoliopsida</taxon>
        <taxon>Liliopsida</taxon>
        <taxon>Poales</taxon>
        <taxon>Poaceae</taxon>
        <taxon>BOP clade</taxon>
        <taxon>Oryzoideae</taxon>
        <taxon>Oryzeae</taxon>
        <taxon>Zizaniinae</taxon>
        <taxon>Zizania</taxon>
    </lineage>
</organism>
<protein>
    <recommendedName>
        <fullName evidence="5">Secreted protein</fullName>
    </recommendedName>
</protein>
<accession>A0A8J5SL44</accession>
<name>A0A8J5SL44_ZIZPA</name>
<dbReference type="EMBL" id="JAAALK010000285">
    <property type="protein sequence ID" value="KAG8066442.1"/>
    <property type="molecule type" value="Genomic_DNA"/>
</dbReference>
<sequence length="116" mass="11968">MPGHRVMRVSASRFLRLLTALPLPPPAAALMHVTCGLASAFPSPTAHGQLVRSGRLLVSAGAPFPGKRWPAGRRQQQCDGGAGLSQPAAGAEAVTGSIAVLCSGSKQHGQTPRLQR</sequence>